<comment type="cofactor">
    <cofactor evidence="6">
        <name>Mg(2+)</name>
        <dbReference type="ChEBI" id="CHEBI:18420"/>
    </cofactor>
</comment>
<dbReference type="GO" id="GO:0006777">
    <property type="term" value="P:Mo-molybdopterin cofactor biosynthetic process"/>
    <property type="evidence" value="ECO:0007669"/>
    <property type="project" value="UniProtKB-UniRule"/>
</dbReference>
<keyword evidence="6" id="KW-0479">Metal-binding</keyword>
<evidence type="ECO:0000256" key="1">
    <source>
        <dbReference type="ARBA" id="ARBA00005046"/>
    </source>
</evidence>
<keyword evidence="6" id="KW-0808">Transferase</keyword>
<dbReference type="GO" id="GO:0005524">
    <property type="term" value="F:ATP binding"/>
    <property type="evidence" value="ECO:0007669"/>
    <property type="project" value="UniProtKB-UniRule"/>
</dbReference>
<evidence type="ECO:0000259" key="7">
    <source>
        <dbReference type="SMART" id="SM00852"/>
    </source>
</evidence>
<comment type="catalytic activity">
    <reaction evidence="6">
        <text>adenylyl-molybdopterin + molybdate = Mo-molybdopterin + AMP + H(+)</text>
        <dbReference type="Rhea" id="RHEA:35047"/>
        <dbReference type="ChEBI" id="CHEBI:15378"/>
        <dbReference type="ChEBI" id="CHEBI:36264"/>
        <dbReference type="ChEBI" id="CHEBI:62727"/>
        <dbReference type="ChEBI" id="CHEBI:71302"/>
        <dbReference type="ChEBI" id="CHEBI:456215"/>
    </reaction>
</comment>
<dbReference type="Pfam" id="PF03453">
    <property type="entry name" value="MoeA_N"/>
    <property type="match status" value="1"/>
</dbReference>
<dbReference type="GO" id="GO:0005829">
    <property type="term" value="C:cytosol"/>
    <property type="evidence" value="ECO:0007669"/>
    <property type="project" value="TreeGrafter"/>
</dbReference>
<dbReference type="Proteomes" id="UP000247409">
    <property type="component" value="Unassembled WGS sequence"/>
</dbReference>
<dbReference type="STRING" id="448386.A0A2V3IGW5"/>
<comment type="function">
    <text evidence="6">Catalyzes two steps in the biosynthesis of the molybdenum cofactor. In the first step, molybdopterin is adenylated. Subsequently, molybdate is inserted into adenylated molybdopterin and AMP is released.</text>
</comment>
<dbReference type="Pfam" id="PF03454">
    <property type="entry name" value="MoeA_C"/>
    <property type="match status" value="1"/>
</dbReference>
<comment type="pathway">
    <text evidence="1 6">Cofactor biosynthesis; molybdopterin biosynthesis.</text>
</comment>
<dbReference type="OrthoDB" id="4349954at2759"/>
<protein>
    <recommendedName>
        <fullName evidence="4">molybdopterin adenylyltransferase</fullName>
        <ecNumber evidence="4">2.7.7.75</ecNumber>
    </recommendedName>
</protein>
<evidence type="ECO:0000313" key="9">
    <source>
        <dbReference type="Proteomes" id="UP000247409"/>
    </source>
</evidence>
<sequence>MEEALDKIAATLASLPPVTVPSTNALHHILAADVHAPRPQPPFRASIKDGYAVSLPLSQPLKVTVSSHAGASAPTAITAGTAAYVTTGAPVPQGADAVVMVENCLCENDILTFTEQLSLQNGQDIRQIGCDVAEGELVLAKGTYLGAAEIGILASCGITSLQVFDRPVIGVLSSGDEILDVGNLPESMPYGAIIDSNRPMLLASIQEALPFCKPIDLGIVPDTEHSVRQALLAASEKCHIVITTGGVSMGRRDFIKPVLENIATVHFGRVLMKPGKPLTYATLSQHRCFLALPGNPVSCFVCFHLAVAVAARRLAGRNVNQAKGISIDVSLGHDIKLDKQRPEYHRVTLQHVHERGFVGTSTGKQASSRLLSTRSADALLMLPKGDGVLPDGTKVKALLLNHYMHSGL</sequence>
<dbReference type="AlphaFoldDB" id="A0A2V3IGW5"/>
<dbReference type="GO" id="GO:0046872">
    <property type="term" value="F:metal ion binding"/>
    <property type="evidence" value="ECO:0007669"/>
    <property type="project" value="UniProtKB-UniRule"/>
</dbReference>
<evidence type="ECO:0000256" key="3">
    <source>
        <dbReference type="ARBA" id="ARBA00008339"/>
    </source>
</evidence>
<proteinExistence type="inferred from homology"/>
<feature type="domain" description="MoaB/Mog" evidence="7">
    <location>
        <begin position="170"/>
        <end position="313"/>
    </location>
</feature>
<dbReference type="Gene3D" id="2.40.340.10">
    <property type="entry name" value="MoeA, C-terminal, domain IV"/>
    <property type="match status" value="1"/>
</dbReference>
<dbReference type="Pfam" id="PF00994">
    <property type="entry name" value="MoCF_biosynth"/>
    <property type="match status" value="1"/>
</dbReference>
<reference evidence="8 9" key="1">
    <citation type="journal article" date="2018" name="Mol. Biol. Evol.">
        <title>Analysis of the draft genome of the red seaweed Gracilariopsis chorda provides insights into genome size evolution in Rhodophyta.</title>
        <authorList>
            <person name="Lee J."/>
            <person name="Yang E.C."/>
            <person name="Graf L."/>
            <person name="Yang J.H."/>
            <person name="Qiu H."/>
            <person name="Zel Zion U."/>
            <person name="Chan C.X."/>
            <person name="Stephens T.G."/>
            <person name="Weber A.P.M."/>
            <person name="Boo G.H."/>
            <person name="Boo S.M."/>
            <person name="Kim K.M."/>
            <person name="Shin Y."/>
            <person name="Jung M."/>
            <person name="Lee S.J."/>
            <person name="Yim H.S."/>
            <person name="Lee J.H."/>
            <person name="Bhattacharya D."/>
            <person name="Yoon H.S."/>
        </authorList>
    </citation>
    <scope>NUCLEOTIDE SEQUENCE [LARGE SCALE GENOMIC DNA]</scope>
    <source>
        <strain evidence="8 9">SKKU-2015</strain>
        <tissue evidence="8">Whole body</tissue>
    </source>
</reference>
<name>A0A2V3IGW5_9FLOR</name>
<dbReference type="InterPro" id="IPR036425">
    <property type="entry name" value="MoaB/Mog-like_dom_sf"/>
</dbReference>
<dbReference type="InterPro" id="IPR036135">
    <property type="entry name" value="MoeA_linker/N_sf"/>
</dbReference>
<dbReference type="InterPro" id="IPR005111">
    <property type="entry name" value="MoeA_C_domain_IV"/>
</dbReference>
<dbReference type="InterPro" id="IPR001453">
    <property type="entry name" value="MoaB/Mog_dom"/>
</dbReference>
<dbReference type="EC" id="2.7.7.75" evidence="4"/>
<keyword evidence="6" id="KW-0460">Magnesium</keyword>
<evidence type="ECO:0000256" key="4">
    <source>
        <dbReference type="ARBA" id="ARBA00012509"/>
    </source>
</evidence>
<dbReference type="InterPro" id="IPR005110">
    <property type="entry name" value="MoeA_linker/N"/>
</dbReference>
<dbReference type="Gene3D" id="3.90.105.10">
    <property type="entry name" value="Molybdopterin biosynthesis moea protein, domain 2"/>
    <property type="match status" value="1"/>
</dbReference>
<keyword evidence="6" id="KW-0500">Molybdenum</keyword>
<dbReference type="EMBL" id="NBIV01000221">
    <property type="protein sequence ID" value="PXF41335.1"/>
    <property type="molecule type" value="Genomic_DNA"/>
</dbReference>
<evidence type="ECO:0000256" key="6">
    <source>
        <dbReference type="RuleBase" id="RU365090"/>
    </source>
</evidence>
<dbReference type="SMART" id="SM00852">
    <property type="entry name" value="MoCF_biosynth"/>
    <property type="match status" value="1"/>
</dbReference>
<dbReference type="SUPFAM" id="SSF63882">
    <property type="entry name" value="MoeA N-terminal region -like"/>
    <property type="match status" value="1"/>
</dbReference>
<dbReference type="Gene3D" id="2.170.190.11">
    <property type="entry name" value="Molybdopterin biosynthesis moea protein, domain 3"/>
    <property type="match status" value="1"/>
</dbReference>
<keyword evidence="5 6" id="KW-0501">Molybdenum cofactor biosynthesis</keyword>
<dbReference type="NCBIfam" id="NF045515">
    <property type="entry name" value="Glp_gephyrin"/>
    <property type="match status" value="1"/>
</dbReference>
<dbReference type="SUPFAM" id="SSF63867">
    <property type="entry name" value="MoeA C-terminal domain-like"/>
    <property type="match status" value="1"/>
</dbReference>
<dbReference type="UniPathway" id="UPA00344"/>
<dbReference type="InterPro" id="IPR036688">
    <property type="entry name" value="MoeA_C_domain_IV_sf"/>
</dbReference>
<accession>A0A2V3IGW5</accession>
<evidence type="ECO:0000256" key="2">
    <source>
        <dbReference type="ARBA" id="ARBA00007589"/>
    </source>
</evidence>
<gene>
    <name evidence="8" type="ORF">BWQ96_08950</name>
</gene>
<evidence type="ECO:0000256" key="5">
    <source>
        <dbReference type="ARBA" id="ARBA00023150"/>
    </source>
</evidence>
<dbReference type="FunFam" id="3.40.980.10:FF:000001">
    <property type="entry name" value="Molybdopterin molybdenumtransferase"/>
    <property type="match status" value="1"/>
</dbReference>
<comment type="caution">
    <text evidence="8">The sequence shown here is derived from an EMBL/GenBank/DDBJ whole genome shotgun (WGS) entry which is preliminary data.</text>
</comment>
<comment type="similarity">
    <text evidence="2">In the N-terminal section; belongs to the MoaB/Mog family.</text>
</comment>
<dbReference type="PANTHER" id="PTHR10192:SF5">
    <property type="entry name" value="GEPHYRIN"/>
    <property type="match status" value="1"/>
</dbReference>
<evidence type="ECO:0000313" key="8">
    <source>
        <dbReference type="EMBL" id="PXF41335.1"/>
    </source>
</evidence>
<dbReference type="SUPFAM" id="SSF53218">
    <property type="entry name" value="Molybdenum cofactor biosynthesis proteins"/>
    <property type="match status" value="1"/>
</dbReference>
<dbReference type="InterPro" id="IPR038987">
    <property type="entry name" value="MoeA-like"/>
</dbReference>
<dbReference type="PANTHER" id="PTHR10192">
    <property type="entry name" value="MOLYBDOPTERIN BIOSYNTHESIS PROTEIN"/>
    <property type="match status" value="1"/>
</dbReference>
<dbReference type="NCBIfam" id="TIGR00177">
    <property type="entry name" value="molyb_syn"/>
    <property type="match status" value="1"/>
</dbReference>
<keyword evidence="9" id="KW-1185">Reference proteome</keyword>
<dbReference type="CDD" id="cd00887">
    <property type="entry name" value="MoeA"/>
    <property type="match status" value="1"/>
</dbReference>
<dbReference type="GO" id="GO:0061598">
    <property type="term" value="F:molybdopterin adenylyltransferase activity"/>
    <property type="evidence" value="ECO:0007669"/>
    <property type="project" value="UniProtKB-UniRule"/>
</dbReference>
<comment type="catalytic activity">
    <reaction evidence="6">
        <text>molybdopterin + ATP + H(+) = adenylyl-molybdopterin + diphosphate</text>
        <dbReference type="Rhea" id="RHEA:31331"/>
        <dbReference type="ChEBI" id="CHEBI:15378"/>
        <dbReference type="ChEBI" id="CHEBI:30616"/>
        <dbReference type="ChEBI" id="CHEBI:33019"/>
        <dbReference type="ChEBI" id="CHEBI:58698"/>
        <dbReference type="ChEBI" id="CHEBI:62727"/>
    </reaction>
</comment>
<dbReference type="Gene3D" id="3.40.980.10">
    <property type="entry name" value="MoaB/Mog-like domain"/>
    <property type="match status" value="1"/>
</dbReference>
<organism evidence="8 9">
    <name type="scientific">Gracilariopsis chorda</name>
    <dbReference type="NCBI Taxonomy" id="448386"/>
    <lineage>
        <taxon>Eukaryota</taxon>
        <taxon>Rhodophyta</taxon>
        <taxon>Florideophyceae</taxon>
        <taxon>Rhodymeniophycidae</taxon>
        <taxon>Gracilariales</taxon>
        <taxon>Gracilariaceae</taxon>
        <taxon>Gracilariopsis</taxon>
    </lineage>
</organism>
<comment type="similarity">
    <text evidence="6">Belongs to the MoeA family.</text>
</comment>
<dbReference type="GO" id="GO:0061599">
    <property type="term" value="F:molybdopterin molybdotransferase activity"/>
    <property type="evidence" value="ECO:0007669"/>
    <property type="project" value="UniProtKB-UniRule"/>
</dbReference>
<comment type="similarity">
    <text evidence="3">In the C-terminal section; belongs to the MoeA family.</text>
</comment>